<dbReference type="Pfam" id="PF14520">
    <property type="entry name" value="HHH_5"/>
    <property type="match status" value="1"/>
</dbReference>
<dbReference type="GO" id="GO:0009432">
    <property type="term" value="P:SOS response"/>
    <property type="evidence" value="ECO:0007669"/>
    <property type="project" value="UniProtKB-UniRule"/>
</dbReference>
<keyword evidence="2 6" id="KW-0227">DNA damage</keyword>
<comment type="subcellular location">
    <subcellularLocation>
        <location evidence="6">Cytoplasm</location>
    </subcellularLocation>
</comment>
<dbReference type="PROSITE" id="PS50164">
    <property type="entry name" value="GIY_YIG"/>
    <property type="match status" value="1"/>
</dbReference>
<evidence type="ECO:0000256" key="4">
    <source>
        <dbReference type="ARBA" id="ARBA00022881"/>
    </source>
</evidence>
<dbReference type="InterPro" id="IPR036876">
    <property type="entry name" value="UVR_dom_sf"/>
</dbReference>
<comment type="function">
    <text evidence="6">The UvrABC repair system catalyzes the recognition and processing of DNA lesions. UvrC both incises the 5' and 3' sides of the lesion. The N-terminal half is responsible for the 3' incision and the C-terminal half is responsible for the 5' incision.</text>
</comment>
<dbReference type="PROSITE" id="PS50165">
    <property type="entry name" value="UVRC"/>
    <property type="match status" value="1"/>
</dbReference>
<dbReference type="GO" id="GO:0006289">
    <property type="term" value="P:nucleotide-excision repair"/>
    <property type="evidence" value="ECO:0007669"/>
    <property type="project" value="UniProtKB-UniRule"/>
</dbReference>
<protein>
    <recommendedName>
        <fullName evidence="6">UvrABC system protein C</fullName>
        <shortName evidence="6">Protein UvrC</shortName>
    </recommendedName>
    <alternativeName>
        <fullName evidence="6">Excinuclease ABC subunit C</fullName>
    </alternativeName>
</protein>
<dbReference type="GO" id="GO:0005737">
    <property type="term" value="C:cytoplasm"/>
    <property type="evidence" value="ECO:0007669"/>
    <property type="project" value="UniProtKB-SubCell"/>
</dbReference>
<proteinExistence type="inferred from homology"/>
<dbReference type="InterPro" id="IPR035901">
    <property type="entry name" value="GIY-YIG_endonuc_sf"/>
</dbReference>
<dbReference type="EMBL" id="CP003532">
    <property type="protein sequence ID" value="AFK07017.1"/>
    <property type="molecule type" value="Genomic_DNA"/>
</dbReference>
<dbReference type="SUPFAM" id="SSF46600">
    <property type="entry name" value="C-terminal UvrC-binding domain of UvrB"/>
    <property type="match status" value="1"/>
</dbReference>
<dbReference type="STRING" id="660470.Theba_1329"/>
<evidence type="ECO:0000256" key="1">
    <source>
        <dbReference type="ARBA" id="ARBA00022490"/>
    </source>
</evidence>
<evidence type="ECO:0000313" key="11">
    <source>
        <dbReference type="Proteomes" id="UP000002881"/>
    </source>
</evidence>
<dbReference type="SUPFAM" id="SSF82771">
    <property type="entry name" value="GIY-YIG endonuclease"/>
    <property type="match status" value="1"/>
</dbReference>
<dbReference type="InterPro" id="IPR050066">
    <property type="entry name" value="UvrABC_protein_C"/>
</dbReference>
<dbReference type="CDD" id="cd10434">
    <property type="entry name" value="GIY-YIG_UvrC_Cho"/>
    <property type="match status" value="1"/>
</dbReference>
<dbReference type="Proteomes" id="UP000002881">
    <property type="component" value="Chromosome"/>
</dbReference>
<keyword evidence="5 6" id="KW-0234">DNA repair</keyword>
<dbReference type="PROSITE" id="PS50151">
    <property type="entry name" value="UVR"/>
    <property type="match status" value="1"/>
</dbReference>
<dbReference type="eggNOG" id="COG0322">
    <property type="taxonomic scope" value="Bacteria"/>
</dbReference>
<dbReference type="SUPFAM" id="SSF47781">
    <property type="entry name" value="RuvA domain 2-like"/>
    <property type="match status" value="1"/>
</dbReference>
<comment type="subunit">
    <text evidence="6">Interacts with UvrB in an incision complex.</text>
</comment>
<evidence type="ECO:0000256" key="5">
    <source>
        <dbReference type="ARBA" id="ARBA00023204"/>
    </source>
</evidence>
<keyword evidence="3 6" id="KW-0228">DNA excision</keyword>
<dbReference type="FunFam" id="3.40.1440.10:FF:000001">
    <property type="entry name" value="UvrABC system protein C"/>
    <property type="match status" value="1"/>
</dbReference>
<dbReference type="AlphaFoldDB" id="I2F514"/>
<dbReference type="RefSeq" id="WP_006486733.1">
    <property type="nucleotide sequence ID" value="NC_017934.1"/>
</dbReference>
<keyword evidence="11" id="KW-1185">Reference proteome</keyword>
<dbReference type="InterPro" id="IPR001943">
    <property type="entry name" value="UVR_dom"/>
</dbReference>
<comment type="similarity">
    <text evidence="6">Belongs to the UvrC family.</text>
</comment>
<dbReference type="InterPro" id="IPR038476">
    <property type="entry name" value="UvrC_RNase_H_dom_sf"/>
</dbReference>
<evidence type="ECO:0000256" key="3">
    <source>
        <dbReference type="ARBA" id="ARBA00022769"/>
    </source>
</evidence>
<feature type="domain" description="GIY-YIG" evidence="8">
    <location>
        <begin position="14"/>
        <end position="94"/>
    </location>
</feature>
<evidence type="ECO:0000256" key="2">
    <source>
        <dbReference type="ARBA" id="ARBA00022763"/>
    </source>
</evidence>
<dbReference type="InterPro" id="IPR000305">
    <property type="entry name" value="GIY-YIG_endonuc"/>
</dbReference>
<organism evidence="10 11">
    <name type="scientific">Mesotoga prima MesG1.Ag.4.2</name>
    <dbReference type="NCBI Taxonomy" id="660470"/>
    <lineage>
        <taxon>Bacteria</taxon>
        <taxon>Thermotogati</taxon>
        <taxon>Thermotogota</taxon>
        <taxon>Thermotogae</taxon>
        <taxon>Kosmotogales</taxon>
        <taxon>Kosmotogaceae</taxon>
        <taxon>Mesotoga</taxon>
    </lineage>
</organism>
<dbReference type="Pfam" id="PF08459">
    <property type="entry name" value="UvrC_RNaseH_dom"/>
    <property type="match status" value="1"/>
</dbReference>
<dbReference type="Gene3D" id="1.10.150.20">
    <property type="entry name" value="5' to 3' exonuclease, C-terminal subdomain"/>
    <property type="match status" value="1"/>
</dbReference>
<dbReference type="KEGG" id="mpg:Theba_1329"/>
<dbReference type="HAMAP" id="MF_00203">
    <property type="entry name" value="UvrC"/>
    <property type="match status" value="1"/>
</dbReference>
<dbReference type="PANTHER" id="PTHR30562:SF1">
    <property type="entry name" value="UVRABC SYSTEM PROTEIN C"/>
    <property type="match status" value="1"/>
</dbReference>
<evidence type="ECO:0000259" key="7">
    <source>
        <dbReference type="PROSITE" id="PS50151"/>
    </source>
</evidence>
<evidence type="ECO:0000259" key="8">
    <source>
        <dbReference type="PROSITE" id="PS50164"/>
    </source>
</evidence>
<name>I2F514_9BACT</name>
<dbReference type="GeneID" id="87107133"/>
<dbReference type="InterPro" id="IPR004791">
    <property type="entry name" value="UvrC"/>
</dbReference>
<evidence type="ECO:0000259" key="9">
    <source>
        <dbReference type="PROSITE" id="PS50165"/>
    </source>
</evidence>
<evidence type="ECO:0000313" key="10">
    <source>
        <dbReference type="EMBL" id="AFK07017.1"/>
    </source>
</evidence>
<dbReference type="Gene3D" id="3.40.1440.10">
    <property type="entry name" value="GIY-YIG endonuclease"/>
    <property type="match status" value="1"/>
</dbReference>
<sequence>MNEAILNKASQLPEEPGVYIFKNEKDDVVYVGKAKKLKRRVLSYFRESTWSKNEKARCIAEEAEDLDFIMVTSEREALLLEANLIFNKKPKFNVLLRDSRTYPYIYISADQYPYLAITRTKELEGSYFGPYTSAGLVRKLLEFLQKVFKIRTCTYELSRVKKPCFLYHLKMCSAPCVEKVSPEEYREQLSALIEFLEGDTLKVREALLKRMAVLSEALQFERAAEIRDILSTMDDLYAFQGVEAPLDLKADVLAVSAGLAALLQVRGGMLLGKLIFDFPEGTPIDFITQFYYAKGNRMPKALIVTGLKKKDIKQFKRDFPYIGEPRDEQEERLLSIAFKNIDEEMKIRLNATHSLKQAQQILGLKRFPSRIEGIDISHTQGLYTVASVVVFDNGKPNKSEYRRYRISELEEPNDFEAMATVVKRRYTKHPLPDLLLIDGGEPQLRAVEKAFAEIGIQEYEIVGLAKEFNELVFLDNRDRVKLKEEHPVLRMIISIDDEAHRFAINYHRVLRERRFQSSKIDDIPGIGPKRKKALMRAFGSVKGIAEASEADLYSVLRNSKAVEAVTKWANEKSGD</sequence>
<dbReference type="InterPro" id="IPR001162">
    <property type="entry name" value="UvrC_RNase_H_dom"/>
</dbReference>
<dbReference type="GO" id="GO:0003677">
    <property type="term" value="F:DNA binding"/>
    <property type="evidence" value="ECO:0007669"/>
    <property type="project" value="UniProtKB-UniRule"/>
</dbReference>
<keyword evidence="1 6" id="KW-0963">Cytoplasm</keyword>
<dbReference type="GO" id="GO:0009381">
    <property type="term" value="F:excinuclease ABC activity"/>
    <property type="evidence" value="ECO:0007669"/>
    <property type="project" value="UniProtKB-UniRule"/>
</dbReference>
<dbReference type="Pfam" id="PF01541">
    <property type="entry name" value="GIY-YIG"/>
    <property type="match status" value="1"/>
</dbReference>
<accession>I2F514</accession>
<dbReference type="PANTHER" id="PTHR30562">
    <property type="entry name" value="UVRC/OXIDOREDUCTASE"/>
    <property type="match status" value="1"/>
</dbReference>
<dbReference type="HOGENOM" id="CLU_014841_3_2_0"/>
<keyword evidence="6" id="KW-0742">SOS response</keyword>
<keyword evidence="4 6" id="KW-0267">Excision nuclease</keyword>
<dbReference type="GO" id="GO:0009380">
    <property type="term" value="C:excinuclease repair complex"/>
    <property type="evidence" value="ECO:0007669"/>
    <property type="project" value="InterPro"/>
</dbReference>
<dbReference type="SMART" id="SM00465">
    <property type="entry name" value="GIYc"/>
    <property type="match status" value="1"/>
</dbReference>
<dbReference type="InterPro" id="IPR047296">
    <property type="entry name" value="GIY-YIG_UvrC_Cho"/>
</dbReference>
<feature type="domain" description="UVR" evidence="7">
    <location>
        <begin position="201"/>
        <end position="236"/>
    </location>
</feature>
<dbReference type="NCBIfam" id="TIGR00194">
    <property type="entry name" value="uvrC"/>
    <property type="match status" value="1"/>
</dbReference>
<reference evidence="10 11" key="1">
    <citation type="journal article" date="2012" name="Genome Biol. Evol.">
        <title>Genome Sequence of the Mesophilic Thermotogales Bacterium Mesotoga prima MesG1.Ag.4.2 Reveals the Largest Thermotogales Genome To Date.</title>
        <authorList>
            <person name="Zhaxybayeva O."/>
            <person name="Swithers K.S."/>
            <person name="Foght J."/>
            <person name="Green A.G."/>
            <person name="Bruce D."/>
            <person name="Detter C."/>
            <person name="Han S."/>
            <person name="Teshima H."/>
            <person name="Han J."/>
            <person name="Woyke T."/>
            <person name="Pitluck S."/>
            <person name="Nolan M."/>
            <person name="Ivanova N."/>
            <person name="Pati A."/>
            <person name="Land M.L."/>
            <person name="Dlutek M."/>
            <person name="Doolittle W.F."/>
            <person name="Noll K.M."/>
            <person name="Nesbo C.L."/>
        </authorList>
    </citation>
    <scope>NUCLEOTIDE SEQUENCE [LARGE SCALE GENOMIC DNA]</scope>
    <source>
        <strain evidence="11">mesG1.Ag.4.2</strain>
    </source>
</reference>
<dbReference type="Gene3D" id="3.30.420.340">
    <property type="entry name" value="UvrC, RNAse H endonuclease domain"/>
    <property type="match status" value="1"/>
</dbReference>
<evidence type="ECO:0000256" key="6">
    <source>
        <dbReference type="HAMAP-Rule" id="MF_00203"/>
    </source>
</evidence>
<dbReference type="InterPro" id="IPR010994">
    <property type="entry name" value="RuvA_2-like"/>
</dbReference>
<gene>
    <name evidence="6" type="primary">uvrC</name>
    <name evidence="10" type="ORF">Theba_1329</name>
</gene>
<feature type="domain" description="UvrC family homology region profile" evidence="9">
    <location>
        <begin position="286"/>
        <end position="451"/>
    </location>
</feature>